<name>A0AA40DE94_9PEZI</name>
<gene>
    <name evidence="2" type="ORF">QBC41DRAFT_394297</name>
</gene>
<feature type="compositionally biased region" description="Basic residues" evidence="1">
    <location>
        <begin position="191"/>
        <end position="206"/>
    </location>
</feature>
<feature type="region of interest" description="Disordered" evidence="1">
    <location>
        <begin position="180"/>
        <end position="230"/>
    </location>
</feature>
<evidence type="ECO:0000313" key="3">
    <source>
        <dbReference type="Proteomes" id="UP001174997"/>
    </source>
</evidence>
<feature type="compositionally biased region" description="Basic and acidic residues" evidence="1">
    <location>
        <begin position="47"/>
        <end position="57"/>
    </location>
</feature>
<sequence>MAPPSTGSKRKGRGKTDMDPPTSTASGRKTKKRRTVQDDDEEDGDFGVEKDNSHVSEDISTEIIPQTEPEPQPEPQPKKKRGRKKKEPIPQPEETAPDVELREVYQPDADVAASEGQVAPVPDMMEDETVPEVAESGPTVEEQAPVKKRRGRPKKADTVAKTQPVVIDVDEEAVEGVREPLAELPANTQAKGKKTAAKGKGGRKKKEVVVDSEDEGENDDGEWGEKQVEQEEVVEEKVVEEVVKETKVEVKAEVKKVKDEKVAAGATPIKPAGYRVGLSKRSRIAPLLKSLRKS</sequence>
<organism evidence="2 3">
    <name type="scientific">Cercophora samala</name>
    <dbReference type="NCBI Taxonomy" id="330535"/>
    <lineage>
        <taxon>Eukaryota</taxon>
        <taxon>Fungi</taxon>
        <taxon>Dikarya</taxon>
        <taxon>Ascomycota</taxon>
        <taxon>Pezizomycotina</taxon>
        <taxon>Sordariomycetes</taxon>
        <taxon>Sordariomycetidae</taxon>
        <taxon>Sordariales</taxon>
        <taxon>Lasiosphaeriaceae</taxon>
        <taxon>Cercophora</taxon>
    </lineage>
</organism>
<dbReference type="GO" id="GO:0003677">
    <property type="term" value="F:DNA binding"/>
    <property type="evidence" value="ECO:0007669"/>
    <property type="project" value="InterPro"/>
</dbReference>
<proteinExistence type="predicted"/>
<dbReference type="AlphaFoldDB" id="A0AA40DE94"/>
<keyword evidence="3" id="KW-1185">Reference proteome</keyword>
<dbReference type="EMBL" id="JAULSY010000006">
    <property type="protein sequence ID" value="KAK0673465.1"/>
    <property type="molecule type" value="Genomic_DNA"/>
</dbReference>
<accession>A0AA40DE94</accession>
<protein>
    <submittedName>
        <fullName evidence="2">Uncharacterized protein</fullName>
    </submittedName>
</protein>
<reference evidence="2" key="1">
    <citation type="submission" date="2023-06" db="EMBL/GenBank/DDBJ databases">
        <title>Genome-scale phylogeny and comparative genomics of the fungal order Sordariales.</title>
        <authorList>
            <consortium name="Lawrence Berkeley National Laboratory"/>
            <person name="Hensen N."/>
            <person name="Bonometti L."/>
            <person name="Westerberg I."/>
            <person name="Brannstrom I.O."/>
            <person name="Guillou S."/>
            <person name="Cros-Aarteil S."/>
            <person name="Calhoun S."/>
            <person name="Haridas S."/>
            <person name="Kuo A."/>
            <person name="Mondo S."/>
            <person name="Pangilinan J."/>
            <person name="Riley R."/>
            <person name="Labutti K."/>
            <person name="Andreopoulos B."/>
            <person name="Lipzen A."/>
            <person name="Chen C."/>
            <person name="Yanf M."/>
            <person name="Daum C."/>
            <person name="Ng V."/>
            <person name="Clum A."/>
            <person name="Steindorff A."/>
            <person name="Ohm R."/>
            <person name="Martin F."/>
            <person name="Silar P."/>
            <person name="Natvig D."/>
            <person name="Lalanne C."/>
            <person name="Gautier V."/>
            <person name="Ament-Velasquez S.L."/>
            <person name="Kruys A."/>
            <person name="Hutchinson M.I."/>
            <person name="Powell A.J."/>
            <person name="Barry K."/>
            <person name="Miller A.N."/>
            <person name="Grigoriev I.V."/>
            <person name="Debuchy R."/>
            <person name="Gladieux P."/>
            <person name="Thoren M.H."/>
            <person name="Johannesson H."/>
        </authorList>
    </citation>
    <scope>NUCLEOTIDE SEQUENCE</scope>
    <source>
        <strain evidence="2">CBS 307.81</strain>
    </source>
</reference>
<feature type="compositionally biased region" description="Acidic residues" evidence="1">
    <location>
        <begin position="210"/>
        <end position="222"/>
    </location>
</feature>
<comment type="caution">
    <text evidence="2">The sequence shown here is derived from an EMBL/GenBank/DDBJ whole genome shotgun (WGS) entry which is preliminary data.</text>
</comment>
<dbReference type="PRINTS" id="PR00929">
    <property type="entry name" value="ATHOOK"/>
</dbReference>
<dbReference type="Proteomes" id="UP001174997">
    <property type="component" value="Unassembled WGS sequence"/>
</dbReference>
<dbReference type="InterPro" id="IPR017956">
    <property type="entry name" value="AT_hook_DNA-bd_motif"/>
</dbReference>
<evidence type="ECO:0000256" key="1">
    <source>
        <dbReference type="SAM" id="MobiDB-lite"/>
    </source>
</evidence>
<evidence type="ECO:0000313" key="2">
    <source>
        <dbReference type="EMBL" id="KAK0673465.1"/>
    </source>
</evidence>
<feature type="region of interest" description="Disordered" evidence="1">
    <location>
        <begin position="1"/>
        <end position="161"/>
    </location>
</feature>